<keyword evidence="2" id="KW-0235">DNA replication</keyword>
<dbReference type="eggNOG" id="COG0629">
    <property type="taxonomic scope" value="Bacteria"/>
</dbReference>
<dbReference type="NCBIfam" id="TIGR00621">
    <property type="entry name" value="ssb"/>
    <property type="match status" value="1"/>
</dbReference>
<evidence type="ECO:0000256" key="1">
    <source>
        <dbReference type="ARBA" id="ARBA00023125"/>
    </source>
</evidence>
<dbReference type="AlphaFoldDB" id="X4ZWN4"/>
<reference evidence="5 6" key="1">
    <citation type="journal article" date="2014" name="PLoS Genet.">
        <title>Comparative Genomic Analysis of N2-Fixing and Non-N2-Fixing Paenibacillus spp.: Organization, Evolution and Expression of the Nitrogen Fixation Genes.</title>
        <authorList>
            <person name="Xie J.B."/>
            <person name="Du Z."/>
            <person name="Bai L."/>
            <person name="Tian C."/>
            <person name="Zhang Y."/>
            <person name="Xie J.Y."/>
            <person name="Wang T."/>
            <person name="Liu X."/>
            <person name="Chen X."/>
            <person name="Cheng Q."/>
            <person name="Chen S."/>
            <person name="Li J."/>
        </authorList>
    </citation>
    <scope>NUCLEOTIDE SEQUENCE [LARGE SCALE GENOMIC DNA]</scope>
    <source>
        <strain evidence="5 6">T27</strain>
    </source>
</reference>
<keyword evidence="2" id="KW-0234">DNA repair</keyword>
<dbReference type="PIRSF" id="PIRSF002070">
    <property type="entry name" value="SSB"/>
    <property type="match status" value="1"/>
</dbReference>
<dbReference type="HAMAP" id="MF_00984">
    <property type="entry name" value="SSB"/>
    <property type="match status" value="1"/>
</dbReference>
<dbReference type="InterPro" id="IPR012340">
    <property type="entry name" value="NA-bd_OB-fold"/>
</dbReference>
<keyword evidence="2" id="KW-0227">DNA damage</keyword>
<dbReference type="Gene3D" id="2.40.50.140">
    <property type="entry name" value="Nucleic acid-binding proteins"/>
    <property type="match status" value="1"/>
</dbReference>
<dbReference type="GO" id="GO:0009295">
    <property type="term" value="C:nucleoid"/>
    <property type="evidence" value="ECO:0007669"/>
    <property type="project" value="TreeGrafter"/>
</dbReference>
<organism evidence="5 6">
    <name type="scientific">Paenibacillus sabinae T27</name>
    <dbReference type="NCBI Taxonomy" id="1268072"/>
    <lineage>
        <taxon>Bacteria</taxon>
        <taxon>Bacillati</taxon>
        <taxon>Bacillota</taxon>
        <taxon>Bacilli</taxon>
        <taxon>Bacillales</taxon>
        <taxon>Paenibacillaceae</taxon>
        <taxon>Paenibacillus</taxon>
    </lineage>
</organism>
<evidence type="ECO:0000256" key="3">
    <source>
        <dbReference type="PIRNR" id="PIRNR002070"/>
    </source>
</evidence>
<dbReference type="PATRIC" id="fig|1268072.3.peg.1229"/>
<comment type="caution">
    <text evidence="2">Lacks conserved residue(s) required for the propagation of feature annotation.</text>
</comment>
<dbReference type="Proteomes" id="UP000019772">
    <property type="component" value="Chromosome"/>
</dbReference>
<evidence type="ECO:0000313" key="6">
    <source>
        <dbReference type="Proteomes" id="UP000019772"/>
    </source>
</evidence>
<evidence type="ECO:0000256" key="2">
    <source>
        <dbReference type="HAMAP-Rule" id="MF_00984"/>
    </source>
</evidence>
<dbReference type="Pfam" id="PF00436">
    <property type="entry name" value="SSB"/>
    <property type="match status" value="1"/>
</dbReference>
<dbReference type="PANTHER" id="PTHR10302">
    <property type="entry name" value="SINGLE-STRANDED DNA-BINDING PROTEIN"/>
    <property type="match status" value="1"/>
</dbReference>
<dbReference type="CDD" id="cd04496">
    <property type="entry name" value="SSB_OBF"/>
    <property type="match status" value="1"/>
</dbReference>
<dbReference type="InterPro" id="IPR000424">
    <property type="entry name" value="Primosome_PriB/ssb"/>
</dbReference>
<dbReference type="GO" id="GO:0003697">
    <property type="term" value="F:single-stranded DNA binding"/>
    <property type="evidence" value="ECO:0007669"/>
    <property type="project" value="UniProtKB-UniRule"/>
</dbReference>
<keyword evidence="6" id="KW-1185">Reference proteome</keyword>
<dbReference type="OrthoDB" id="9809878at2"/>
<comment type="function">
    <text evidence="2">Plays an important role in DNA replication, recombination and repair. Binds to ssDNA and to an array of partner proteins to recruit them to their sites of action during DNA metabolism.</text>
</comment>
<dbReference type="GO" id="GO:0006281">
    <property type="term" value="P:DNA repair"/>
    <property type="evidence" value="ECO:0007669"/>
    <property type="project" value="UniProtKB-UniRule"/>
</dbReference>
<dbReference type="PANTHER" id="PTHR10302:SF27">
    <property type="entry name" value="SINGLE-STRANDED DNA-BINDING PROTEIN"/>
    <property type="match status" value="1"/>
</dbReference>
<proteinExistence type="inferred from homology"/>
<dbReference type="STRING" id="1268072.PSAB_05940"/>
<dbReference type="InterPro" id="IPR011344">
    <property type="entry name" value="ssDNA-bd"/>
</dbReference>
<dbReference type="GO" id="GO:0006260">
    <property type="term" value="P:DNA replication"/>
    <property type="evidence" value="ECO:0007669"/>
    <property type="project" value="UniProtKB-UniRule"/>
</dbReference>
<dbReference type="GO" id="GO:0006310">
    <property type="term" value="P:DNA recombination"/>
    <property type="evidence" value="ECO:0007669"/>
    <property type="project" value="UniProtKB-UniRule"/>
</dbReference>
<dbReference type="HOGENOM" id="CLU_078758_6_0_9"/>
<protein>
    <recommendedName>
        <fullName evidence="2 3">Single-stranded DNA-binding protein</fullName>
        <shortName evidence="2">SSB</shortName>
    </recommendedName>
</protein>
<keyword evidence="2" id="KW-0233">DNA recombination</keyword>
<comment type="subunit">
    <text evidence="2">Homotetramer.</text>
</comment>
<sequence length="136" mass="15046">MLNKFICIGRWSKDVDLKYTSSGKAVASSSIAINERYGDNDNTTFLPVVMWGKTAENTAQYSGKGRMVAIEGRIQVRSWDSDNGRRYATEVVADNVKFLDRAESNDRQQQGSGQSGRDPFAGDGKPIDISDDDLPF</sequence>
<dbReference type="PROSITE" id="PS50935">
    <property type="entry name" value="SSB"/>
    <property type="match status" value="1"/>
</dbReference>
<keyword evidence="1 2" id="KW-0238">DNA-binding</keyword>
<evidence type="ECO:0000256" key="4">
    <source>
        <dbReference type="SAM" id="MobiDB-lite"/>
    </source>
</evidence>
<feature type="short sequence motif" description="Important for interaction with partner proteins" evidence="2">
    <location>
        <begin position="131"/>
        <end position="136"/>
    </location>
</feature>
<gene>
    <name evidence="5" type="ORF">PSAB_05940</name>
</gene>
<name>X4ZWN4_9BACL</name>
<feature type="region of interest" description="Disordered" evidence="4">
    <location>
        <begin position="99"/>
        <end position="136"/>
    </location>
</feature>
<dbReference type="KEGG" id="psab:PSAB_05940"/>
<evidence type="ECO:0000313" key="5">
    <source>
        <dbReference type="EMBL" id="AHV96124.1"/>
    </source>
</evidence>
<dbReference type="EMBL" id="CP004078">
    <property type="protein sequence ID" value="AHV96124.1"/>
    <property type="molecule type" value="Genomic_DNA"/>
</dbReference>
<accession>X4ZWN4</accession>
<dbReference type="RefSeq" id="WP_025333686.1">
    <property type="nucleotide sequence ID" value="NZ_CP004078.1"/>
</dbReference>
<dbReference type="SUPFAM" id="SSF50249">
    <property type="entry name" value="Nucleic acid-binding proteins"/>
    <property type="match status" value="1"/>
</dbReference>